<comment type="caution">
    <text evidence="2">The sequence shown here is derived from an EMBL/GenBank/DDBJ whole genome shotgun (WGS) entry which is preliminary data.</text>
</comment>
<accession>A0ABS2REU7</accession>
<feature type="region of interest" description="Disordered" evidence="1">
    <location>
        <begin position="81"/>
        <end position="113"/>
    </location>
</feature>
<gene>
    <name evidence="2" type="ORF">JOE57_000455</name>
</gene>
<dbReference type="Pfam" id="PF21853">
    <property type="entry name" value="DUF6912"/>
    <property type="match status" value="1"/>
</dbReference>
<dbReference type="InterPro" id="IPR054206">
    <property type="entry name" value="DUF6912"/>
</dbReference>
<dbReference type="EMBL" id="JAFBCF010000001">
    <property type="protein sequence ID" value="MBM7797534.1"/>
    <property type="molecule type" value="Genomic_DNA"/>
</dbReference>
<feature type="compositionally biased region" description="Low complexity" evidence="1">
    <location>
        <begin position="81"/>
        <end position="104"/>
    </location>
</feature>
<evidence type="ECO:0000313" key="3">
    <source>
        <dbReference type="Proteomes" id="UP000704762"/>
    </source>
</evidence>
<dbReference type="RefSeq" id="WP_204916203.1">
    <property type="nucleotide sequence ID" value="NZ_BAAAQP010000011.1"/>
</dbReference>
<sequence length="185" mass="19529">MIFIPLAASVLRQLRAAGPDGRTGSWLGFAATPEMMSAHGLRPADLEDAEYTALTYAGVQALLEPDTDQLRLVVAAEPPASYSSTASDSSTGSDSSTVSDRGSGADAETGAQQVSRLRWQDIQALFVDEPAAADAVRAARAAASGRSLTQALELPVVDDLINTHDLLWHLPQELDQIMESLAPGR</sequence>
<name>A0ABS2REU7_9ACTN</name>
<dbReference type="Proteomes" id="UP000704762">
    <property type="component" value="Unassembled WGS sequence"/>
</dbReference>
<proteinExistence type="predicted"/>
<evidence type="ECO:0000256" key="1">
    <source>
        <dbReference type="SAM" id="MobiDB-lite"/>
    </source>
</evidence>
<keyword evidence="3" id="KW-1185">Reference proteome</keyword>
<protein>
    <submittedName>
        <fullName evidence="2">Uncharacterized protein</fullName>
    </submittedName>
</protein>
<organism evidence="2 3">
    <name type="scientific">Microlunatus panaciterrae</name>
    <dbReference type="NCBI Taxonomy" id="400768"/>
    <lineage>
        <taxon>Bacteria</taxon>
        <taxon>Bacillati</taxon>
        <taxon>Actinomycetota</taxon>
        <taxon>Actinomycetes</taxon>
        <taxon>Propionibacteriales</taxon>
        <taxon>Propionibacteriaceae</taxon>
        <taxon>Microlunatus</taxon>
    </lineage>
</organism>
<reference evidence="2 3" key="1">
    <citation type="submission" date="2021-01" db="EMBL/GenBank/DDBJ databases">
        <title>Sequencing the genomes of 1000 actinobacteria strains.</title>
        <authorList>
            <person name="Klenk H.-P."/>
        </authorList>
    </citation>
    <scope>NUCLEOTIDE SEQUENCE [LARGE SCALE GENOMIC DNA]</scope>
    <source>
        <strain evidence="2 3">DSM 18662</strain>
    </source>
</reference>
<evidence type="ECO:0000313" key="2">
    <source>
        <dbReference type="EMBL" id="MBM7797534.1"/>
    </source>
</evidence>